<dbReference type="Proteomes" id="UP000824120">
    <property type="component" value="Chromosome 10"/>
</dbReference>
<dbReference type="EMBL" id="JACXVP010000010">
    <property type="protein sequence ID" value="KAG5580010.1"/>
    <property type="molecule type" value="Genomic_DNA"/>
</dbReference>
<comment type="caution">
    <text evidence="1">The sequence shown here is derived from an EMBL/GenBank/DDBJ whole genome shotgun (WGS) entry which is preliminary data.</text>
</comment>
<proteinExistence type="predicted"/>
<dbReference type="OrthoDB" id="1321733at2759"/>
<evidence type="ECO:0000313" key="1">
    <source>
        <dbReference type="EMBL" id="KAG5580010.1"/>
    </source>
</evidence>
<accession>A0A9J5WW42</accession>
<evidence type="ECO:0000313" key="2">
    <source>
        <dbReference type="Proteomes" id="UP000824120"/>
    </source>
</evidence>
<dbReference type="AlphaFoldDB" id="A0A9J5WW42"/>
<protein>
    <submittedName>
        <fullName evidence="1">Uncharacterized protein</fullName>
    </submittedName>
</protein>
<keyword evidence="2" id="KW-1185">Reference proteome</keyword>
<organism evidence="1 2">
    <name type="scientific">Solanum commersonii</name>
    <name type="common">Commerson's wild potato</name>
    <name type="synonym">Commerson's nightshade</name>
    <dbReference type="NCBI Taxonomy" id="4109"/>
    <lineage>
        <taxon>Eukaryota</taxon>
        <taxon>Viridiplantae</taxon>
        <taxon>Streptophyta</taxon>
        <taxon>Embryophyta</taxon>
        <taxon>Tracheophyta</taxon>
        <taxon>Spermatophyta</taxon>
        <taxon>Magnoliopsida</taxon>
        <taxon>eudicotyledons</taxon>
        <taxon>Gunneridae</taxon>
        <taxon>Pentapetalae</taxon>
        <taxon>asterids</taxon>
        <taxon>lamiids</taxon>
        <taxon>Solanales</taxon>
        <taxon>Solanaceae</taxon>
        <taxon>Solanoideae</taxon>
        <taxon>Solaneae</taxon>
        <taxon>Solanum</taxon>
    </lineage>
</organism>
<gene>
    <name evidence="1" type="ORF">H5410_050637</name>
</gene>
<name>A0A9J5WW42_SOLCO</name>
<sequence>MDGIGRSTFLPNQHFKVIDLTLHIACPIFDPSERTLILNYHSNHHDVIRRAYLVNGPCQPRLEVHEYPQTNISRSMRRFNHE</sequence>
<reference evidence="1 2" key="1">
    <citation type="submission" date="2020-09" db="EMBL/GenBank/DDBJ databases">
        <title>De no assembly of potato wild relative species, Solanum commersonii.</title>
        <authorList>
            <person name="Cho K."/>
        </authorList>
    </citation>
    <scope>NUCLEOTIDE SEQUENCE [LARGE SCALE GENOMIC DNA]</scope>
    <source>
        <strain evidence="1">LZ3.2</strain>
        <tissue evidence="1">Leaf</tissue>
    </source>
</reference>